<keyword evidence="1" id="KW-0805">Transcription regulation</keyword>
<keyword evidence="7" id="KW-1185">Reference proteome</keyword>
<dbReference type="SUPFAM" id="SSF46785">
    <property type="entry name" value="Winged helix' DNA-binding domain"/>
    <property type="match status" value="1"/>
</dbReference>
<dbReference type="InterPro" id="IPR036390">
    <property type="entry name" value="WH_DNA-bd_sf"/>
</dbReference>
<keyword evidence="3" id="KW-0804">Transcription</keyword>
<dbReference type="PROSITE" id="PS51063">
    <property type="entry name" value="HTH_CRP_2"/>
    <property type="match status" value="1"/>
</dbReference>
<evidence type="ECO:0000259" key="5">
    <source>
        <dbReference type="PROSITE" id="PS51063"/>
    </source>
</evidence>
<dbReference type="SMART" id="SM00419">
    <property type="entry name" value="HTH_CRP"/>
    <property type="match status" value="1"/>
</dbReference>
<organism evidence="6 7">
    <name type="scientific">Alloscardovia venturai</name>
    <dbReference type="NCBI Taxonomy" id="1769421"/>
    <lineage>
        <taxon>Bacteria</taxon>
        <taxon>Bacillati</taxon>
        <taxon>Actinomycetota</taxon>
        <taxon>Actinomycetes</taxon>
        <taxon>Bifidobacteriales</taxon>
        <taxon>Bifidobacteriaceae</taxon>
        <taxon>Alloscardovia</taxon>
    </lineage>
</organism>
<feature type="domain" description="Cyclic nucleotide-binding" evidence="4">
    <location>
        <begin position="54"/>
        <end position="156"/>
    </location>
</feature>
<evidence type="ECO:0000256" key="3">
    <source>
        <dbReference type="ARBA" id="ARBA00023163"/>
    </source>
</evidence>
<dbReference type="PROSITE" id="PS00042">
    <property type="entry name" value="HTH_CRP_1"/>
    <property type="match status" value="1"/>
</dbReference>
<dbReference type="SUPFAM" id="SSF51206">
    <property type="entry name" value="cAMP-binding domain-like"/>
    <property type="match status" value="1"/>
</dbReference>
<gene>
    <name evidence="6" type="ORF">ACFQY8_00580</name>
</gene>
<evidence type="ECO:0000313" key="7">
    <source>
        <dbReference type="Proteomes" id="UP001597036"/>
    </source>
</evidence>
<dbReference type="CDD" id="cd00092">
    <property type="entry name" value="HTH_CRP"/>
    <property type="match status" value="1"/>
</dbReference>
<feature type="domain" description="HTH crp-type" evidence="5">
    <location>
        <begin position="187"/>
        <end position="256"/>
    </location>
</feature>
<sequence length="257" mass="29045">MNHSQLHHTPDATHTPCAAHEVHEIHGTHCSAKDKEQKKQATRQQALCVSHVPIFRSLSYESQVQIEHLVHHKHVQREDVILSPHDAKGMLIVENGQVRVTRYTTDGKEHLQTVLGSGDHVGESWLFGHSNDDTFIIADKSSDVCFITAENFHNLLVRMPDLSFQLLKATVYANNQLQRQNSYLTRTRVKDRVMAYLSDLSVGKENGIIAVPVSWKDIATFLGTTAETISRTISALASERRIEKIDNSHYRILKSRA</sequence>
<dbReference type="EMBL" id="JBHTHQ010000006">
    <property type="protein sequence ID" value="MFD0704253.1"/>
    <property type="molecule type" value="Genomic_DNA"/>
</dbReference>
<dbReference type="Pfam" id="PF00027">
    <property type="entry name" value="cNMP_binding"/>
    <property type="match status" value="1"/>
</dbReference>
<dbReference type="InterPro" id="IPR000595">
    <property type="entry name" value="cNMP-bd_dom"/>
</dbReference>
<evidence type="ECO:0000259" key="4">
    <source>
        <dbReference type="PROSITE" id="PS50042"/>
    </source>
</evidence>
<dbReference type="InterPro" id="IPR018490">
    <property type="entry name" value="cNMP-bd_dom_sf"/>
</dbReference>
<dbReference type="InterPro" id="IPR036388">
    <property type="entry name" value="WH-like_DNA-bd_sf"/>
</dbReference>
<accession>A0ABW2Y388</accession>
<dbReference type="InterPro" id="IPR012318">
    <property type="entry name" value="HTH_CRP"/>
</dbReference>
<dbReference type="PANTHER" id="PTHR24567">
    <property type="entry name" value="CRP FAMILY TRANSCRIPTIONAL REGULATORY PROTEIN"/>
    <property type="match status" value="1"/>
</dbReference>
<protein>
    <submittedName>
        <fullName evidence="6">Crp/Fnr family transcriptional regulator</fullName>
    </submittedName>
</protein>
<dbReference type="Gene3D" id="2.60.120.10">
    <property type="entry name" value="Jelly Rolls"/>
    <property type="match status" value="1"/>
</dbReference>
<comment type="caution">
    <text evidence="6">The sequence shown here is derived from an EMBL/GenBank/DDBJ whole genome shotgun (WGS) entry which is preliminary data.</text>
</comment>
<evidence type="ECO:0000256" key="2">
    <source>
        <dbReference type="ARBA" id="ARBA00023125"/>
    </source>
</evidence>
<dbReference type="Proteomes" id="UP001597036">
    <property type="component" value="Unassembled WGS sequence"/>
</dbReference>
<dbReference type="InterPro" id="IPR014710">
    <property type="entry name" value="RmlC-like_jellyroll"/>
</dbReference>
<dbReference type="Pfam" id="PF13545">
    <property type="entry name" value="HTH_Crp_2"/>
    <property type="match status" value="1"/>
</dbReference>
<evidence type="ECO:0000256" key="1">
    <source>
        <dbReference type="ARBA" id="ARBA00023015"/>
    </source>
</evidence>
<dbReference type="RefSeq" id="WP_377937610.1">
    <property type="nucleotide sequence ID" value="NZ_JBHTHQ010000006.1"/>
</dbReference>
<dbReference type="InterPro" id="IPR050397">
    <property type="entry name" value="Env_Response_Regulators"/>
</dbReference>
<name>A0ABW2Y388_9BIFI</name>
<proteinExistence type="predicted"/>
<dbReference type="Gene3D" id="1.10.10.10">
    <property type="entry name" value="Winged helix-like DNA-binding domain superfamily/Winged helix DNA-binding domain"/>
    <property type="match status" value="1"/>
</dbReference>
<evidence type="ECO:0000313" key="6">
    <source>
        <dbReference type="EMBL" id="MFD0704253.1"/>
    </source>
</evidence>
<dbReference type="PANTHER" id="PTHR24567:SF28">
    <property type="entry name" value="LISTERIOLYSIN REGULATORY PROTEIN"/>
    <property type="match status" value="1"/>
</dbReference>
<dbReference type="CDD" id="cd00038">
    <property type="entry name" value="CAP_ED"/>
    <property type="match status" value="1"/>
</dbReference>
<dbReference type="PRINTS" id="PR00034">
    <property type="entry name" value="HTHCRP"/>
</dbReference>
<keyword evidence="2" id="KW-0238">DNA-binding</keyword>
<dbReference type="PROSITE" id="PS50042">
    <property type="entry name" value="CNMP_BINDING_3"/>
    <property type="match status" value="1"/>
</dbReference>
<reference evidence="7" key="1">
    <citation type="journal article" date="2019" name="Int. J. Syst. Evol. Microbiol.">
        <title>The Global Catalogue of Microorganisms (GCM) 10K type strain sequencing project: providing services to taxonomists for standard genome sequencing and annotation.</title>
        <authorList>
            <consortium name="The Broad Institute Genomics Platform"/>
            <consortium name="The Broad Institute Genome Sequencing Center for Infectious Disease"/>
            <person name="Wu L."/>
            <person name="Ma J."/>
        </authorList>
    </citation>
    <scope>NUCLEOTIDE SEQUENCE [LARGE SCALE GENOMIC DNA]</scope>
    <source>
        <strain evidence="7">CCM 8604</strain>
    </source>
</reference>
<dbReference type="InterPro" id="IPR018335">
    <property type="entry name" value="Tscrpt_reg_HTH_Crp-type_CS"/>
</dbReference>
<dbReference type="SMART" id="SM00100">
    <property type="entry name" value="cNMP"/>
    <property type="match status" value="1"/>
</dbReference>